<feature type="region of interest" description="Disordered" evidence="1">
    <location>
        <begin position="352"/>
        <end position="374"/>
    </location>
</feature>
<evidence type="ECO:0000256" key="1">
    <source>
        <dbReference type="SAM" id="MobiDB-lite"/>
    </source>
</evidence>
<dbReference type="SUPFAM" id="SSF117281">
    <property type="entry name" value="Kelch motif"/>
    <property type="match status" value="1"/>
</dbReference>
<name>A0A5A8DJN5_CAFRO</name>
<sequence>MLGREPLVLLNASTMYGVRKGAKLSHRTDALHVQRELGVIQKAFVEPFGGPRAHIFGDSIAMITEALGLFPRILHYTGHANLETRMGSPTLDFLAMVSGQDRPAGTTIEDLLTRNVRSAFPLQCIVLNGCQSYAMGHNLLSKGIPVVVAWLTDTENMGGELFAKGFYDRLACQVKACMDHAKAAAAAAADASTERSFGGRAESLSTSEHASVSSASACRDDCDTCSTRGVASQESGQPVSVFTCELDFLDAFRQGVIGMLEGGVDIGDPLRADGDPELAFQFWKTFMPEGIDGFYERLRQREARGLHAAKGVWPVVGVPWLFMDCDVLPLPARLATMSANISQSRLERALAKEGGRALPSPAPSGRLPHAEVSVSSVTGAEAKPVLDIGALAETPSTAHAPAEQSEVVEAPATSLNLPALRAAFTGLGPRGACGLEMVVRYADTAADTAAGPGVGRSRSSSGAATGGTDVGEDAAPGPVDDPSPLHRGRVAALLAMSGWAQEAHDQALAQALGVDALSAGLEQAFAPVQAKRLPTPWLGGDQCGSAEGEGMFSVTLRDAPGTRRDGDFSDRWLCLGDEHWDAAGRGDAWARPRAVGIVAGGVPQAAGKPDGKVSAVLVWRNPETLQMTSTTMALPSLPFTLLGASAICMTSAPREAGVLPPSPVGLWAGVRAVDVVSRRRRSAPRLSRPMAAATVSASVSVRGDASEDAGSSSWQSDGLEGAHGAADAFLAEGFPPPGMRAGATSSASVPAAGEESLAASYAAAVAEDGELSPEVREAARAAAGVPSVLFDPMSAVRAAARNGPDAGAAAIQALLSLAGADDDDNDGFGGSAAGRPSAAAAMAEPLMIVGGDVNGGGRGRNSYMLGRGASSWHLGPMLCNGRGYAQSAWCSTHAVAIVAGGMGKEAEGVLAGGERLDTRTGAWAPLASASPCPRAKCAFAWDEPSMRLYRFGGIGGGVEDAQNSFDFFDLVAGKWSDPIHMKLAKPQHLGAAVIDSDARLAFIGGGVHRHVRSSLSVVDLRSLAVMTRRLPAMEAHRCNHIMVLV</sequence>
<feature type="region of interest" description="Disordered" evidence="1">
    <location>
        <begin position="448"/>
        <end position="485"/>
    </location>
</feature>
<proteinExistence type="predicted"/>
<dbReference type="AlphaFoldDB" id="A0A5A8DJN5"/>
<dbReference type="Pfam" id="PF12770">
    <property type="entry name" value="CHAT"/>
    <property type="match status" value="1"/>
</dbReference>
<dbReference type="InterPro" id="IPR024983">
    <property type="entry name" value="CHAT_dom"/>
</dbReference>
<gene>
    <name evidence="3" type="ORF">FNF31_02196</name>
</gene>
<feature type="compositionally biased region" description="Low complexity" evidence="1">
    <location>
        <begin position="448"/>
        <end position="463"/>
    </location>
</feature>
<comment type="caution">
    <text evidence="3">The sequence shown here is derived from an EMBL/GenBank/DDBJ whole genome shotgun (WGS) entry which is preliminary data.</text>
</comment>
<evidence type="ECO:0000313" key="4">
    <source>
        <dbReference type="Proteomes" id="UP000325113"/>
    </source>
</evidence>
<dbReference type="Proteomes" id="UP000325113">
    <property type="component" value="Unassembled WGS sequence"/>
</dbReference>
<dbReference type="InterPro" id="IPR015915">
    <property type="entry name" value="Kelch-typ_b-propeller"/>
</dbReference>
<evidence type="ECO:0000313" key="3">
    <source>
        <dbReference type="EMBL" id="KAA0164874.1"/>
    </source>
</evidence>
<feature type="region of interest" description="Disordered" evidence="1">
    <location>
        <begin position="697"/>
        <end position="720"/>
    </location>
</feature>
<evidence type="ECO:0000259" key="2">
    <source>
        <dbReference type="Pfam" id="PF12770"/>
    </source>
</evidence>
<dbReference type="Gene3D" id="2.120.10.80">
    <property type="entry name" value="Kelch-type beta propeller"/>
    <property type="match status" value="1"/>
</dbReference>
<reference evidence="3 4" key="1">
    <citation type="submission" date="2019-07" db="EMBL/GenBank/DDBJ databases">
        <title>Genomes of Cafeteria roenbergensis.</title>
        <authorList>
            <person name="Fischer M.G."/>
            <person name="Hackl T."/>
            <person name="Roman M."/>
        </authorList>
    </citation>
    <scope>NUCLEOTIDE SEQUENCE [LARGE SCALE GENOMIC DNA]</scope>
    <source>
        <strain evidence="3 4">Cflag</strain>
    </source>
</reference>
<protein>
    <recommendedName>
        <fullName evidence="2">CHAT domain-containing protein</fullName>
    </recommendedName>
</protein>
<dbReference type="EMBL" id="VLTM01000015">
    <property type="protein sequence ID" value="KAA0164874.1"/>
    <property type="molecule type" value="Genomic_DNA"/>
</dbReference>
<organism evidence="3 4">
    <name type="scientific">Cafeteria roenbergensis</name>
    <name type="common">Marine flagellate</name>
    <dbReference type="NCBI Taxonomy" id="33653"/>
    <lineage>
        <taxon>Eukaryota</taxon>
        <taxon>Sar</taxon>
        <taxon>Stramenopiles</taxon>
        <taxon>Bigyra</taxon>
        <taxon>Opalozoa</taxon>
        <taxon>Bicosoecida</taxon>
        <taxon>Cafeteriaceae</taxon>
        <taxon>Cafeteria</taxon>
    </lineage>
</organism>
<accession>A0A5A8DJN5</accession>
<feature type="domain" description="CHAT" evidence="2">
    <location>
        <begin position="71"/>
        <end position="177"/>
    </location>
</feature>